<accession>A0A7W4I885</accession>
<comment type="caution">
    <text evidence="1">The sequence shown here is derived from an EMBL/GenBank/DDBJ whole genome shotgun (WGS) entry which is preliminary data.</text>
</comment>
<dbReference type="Proteomes" id="UP000550787">
    <property type="component" value="Unassembled WGS sequence"/>
</dbReference>
<sequence>MTGCTNEWRDTVKQALALYGACLAEGDHLAKGDKTFSLRVEVARKRLRVLGADGALIMSGPIEQKTICSFVERFWFWKRVYPCMEDQIVAPHVVRNELAGNGVVGG</sequence>
<evidence type="ECO:0000313" key="2">
    <source>
        <dbReference type="Proteomes" id="UP000550787"/>
    </source>
</evidence>
<name>A0A7W4I885_GLUDI</name>
<dbReference type="RefSeq" id="WP_183116544.1">
    <property type="nucleotide sequence ID" value="NZ_JABEQG010000057.1"/>
</dbReference>
<dbReference type="AlphaFoldDB" id="A0A7W4I885"/>
<dbReference type="EMBL" id="JABEQG010000057">
    <property type="protein sequence ID" value="MBB2158103.1"/>
    <property type="molecule type" value="Genomic_DNA"/>
</dbReference>
<reference evidence="1 2" key="1">
    <citation type="submission" date="2020-04" db="EMBL/GenBank/DDBJ databases">
        <title>Description of novel Gluconacetobacter.</title>
        <authorList>
            <person name="Sombolestani A."/>
        </authorList>
    </citation>
    <scope>NUCLEOTIDE SEQUENCE [LARGE SCALE GENOMIC DNA]</scope>
    <source>
        <strain evidence="1 2">LMG 7603</strain>
    </source>
</reference>
<proteinExistence type="predicted"/>
<evidence type="ECO:0000313" key="1">
    <source>
        <dbReference type="EMBL" id="MBB2158103.1"/>
    </source>
</evidence>
<gene>
    <name evidence="1" type="ORF">HLH33_17675</name>
</gene>
<organism evidence="1 2">
    <name type="scientific">Gluconacetobacter diazotrophicus</name>
    <name type="common">Acetobacter diazotrophicus</name>
    <dbReference type="NCBI Taxonomy" id="33996"/>
    <lineage>
        <taxon>Bacteria</taxon>
        <taxon>Pseudomonadati</taxon>
        <taxon>Pseudomonadota</taxon>
        <taxon>Alphaproteobacteria</taxon>
        <taxon>Acetobacterales</taxon>
        <taxon>Acetobacteraceae</taxon>
        <taxon>Gluconacetobacter</taxon>
    </lineage>
</organism>
<protein>
    <submittedName>
        <fullName evidence="1">Uncharacterized protein</fullName>
    </submittedName>
</protein>